<organism evidence="1 2">
    <name type="scientific">Pistacia integerrima</name>
    <dbReference type="NCBI Taxonomy" id="434235"/>
    <lineage>
        <taxon>Eukaryota</taxon>
        <taxon>Viridiplantae</taxon>
        <taxon>Streptophyta</taxon>
        <taxon>Embryophyta</taxon>
        <taxon>Tracheophyta</taxon>
        <taxon>Spermatophyta</taxon>
        <taxon>Magnoliopsida</taxon>
        <taxon>eudicotyledons</taxon>
        <taxon>Gunneridae</taxon>
        <taxon>Pentapetalae</taxon>
        <taxon>rosids</taxon>
        <taxon>malvids</taxon>
        <taxon>Sapindales</taxon>
        <taxon>Anacardiaceae</taxon>
        <taxon>Pistacia</taxon>
    </lineage>
</organism>
<reference evidence="2" key="1">
    <citation type="journal article" date="2023" name="G3 (Bethesda)">
        <title>Genome assembly and association tests identify interacting loci associated with vigor, precocity, and sex in interspecific pistachio rootstocks.</title>
        <authorList>
            <person name="Palmer W."/>
            <person name="Jacygrad E."/>
            <person name="Sagayaradj S."/>
            <person name="Cavanaugh K."/>
            <person name="Han R."/>
            <person name="Bertier L."/>
            <person name="Beede B."/>
            <person name="Kafkas S."/>
            <person name="Golino D."/>
            <person name="Preece J."/>
            <person name="Michelmore R."/>
        </authorList>
    </citation>
    <scope>NUCLEOTIDE SEQUENCE [LARGE SCALE GENOMIC DNA]</scope>
</reference>
<comment type="caution">
    <text evidence="1">The sequence shown here is derived from an EMBL/GenBank/DDBJ whole genome shotgun (WGS) entry which is preliminary data.</text>
</comment>
<accession>A0ACC0XI86</accession>
<protein>
    <submittedName>
        <fullName evidence="1">Uncharacterized protein</fullName>
    </submittedName>
</protein>
<evidence type="ECO:0000313" key="1">
    <source>
        <dbReference type="EMBL" id="KAJ0017772.1"/>
    </source>
</evidence>
<gene>
    <name evidence="1" type="ORF">Pint_11101</name>
</gene>
<dbReference type="EMBL" id="CM047747">
    <property type="protein sequence ID" value="KAJ0017772.1"/>
    <property type="molecule type" value="Genomic_DNA"/>
</dbReference>
<evidence type="ECO:0000313" key="2">
    <source>
        <dbReference type="Proteomes" id="UP001163603"/>
    </source>
</evidence>
<name>A0ACC0XI86_9ROSI</name>
<proteinExistence type="predicted"/>
<dbReference type="Proteomes" id="UP001163603">
    <property type="component" value="Chromosome 12"/>
</dbReference>
<sequence length="354" mass="40478">MIHYLKNNFAIIEIQRLRVIHHQSQSQSQLRAFGLETGSDPGQGGNRQRILGKLLPCYARLPLPLQNTLKWMSENFEIESNLGRGLYIAAYMIVILMYPFHYYAYVIKQDQNCLEIDNELYATIAAVVFFNAYMLLYTPNFLKKVFAPGHGHYSKTAIGHFICTQIPVLLMTLTVIPDLTTGTTDKIFLTTANLFLFGYILLVIGLSLTIKYATEGTGYLAHAKWANAVYNLFLYLLGGHVFGALWYSFAVDRILACWREDYFATNKFNPRSFVCRDKHKNIGELNCPRLTKIASEISGFGIFEDALKSGVVHFKRQFLKKFLYCLRWGLQALRNKRRSSACPSGSSVKNCKWR</sequence>
<keyword evidence="2" id="KW-1185">Reference proteome</keyword>